<protein>
    <submittedName>
        <fullName evidence="2">Uncharacterized protein</fullName>
    </submittedName>
</protein>
<evidence type="ECO:0000313" key="2">
    <source>
        <dbReference type="EMBL" id="KAG5630967.1"/>
    </source>
</evidence>
<keyword evidence="3" id="KW-1185">Reference proteome</keyword>
<name>A0A9J6B3K0_SOLCO</name>
<feature type="non-terminal residue" evidence="2">
    <location>
        <position position="1"/>
    </location>
</feature>
<comment type="caution">
    <text evidence="2">The sequence shown here is derived from an EMBL/GenBank/DDBJ whole genome shotgun (WGS) entry which is preliminary data.</text>
</comment>
<evidence type="ECO:0000313" key="3">
    <source>
        <dbReference type="Proteomes" id="UP000824120"/>
    </source>
</evidence>
<feature type="region of interest" description="Disordered" evidence="1">
    <location>
        <begin position="1"/>
        <end position="38"/>
    </location>
</feature>
<dbReference type="AlphaFoldDB" id="A0A9J6B3K0"/>
<organism evidence="2 3">
    <name type="scientific">Solanum commersonii</name>
    <name type="common">Commerson's wild potato</name>
    <name type="synonym">Commerson's nightshade</name>
    <dbReference type="NCBI Taxonomy" id="4109"/>
    <lineage>
        <taxon>Eukaryota</taxon>
        <taxon>Viridiplantae</taxon>
        <taxon>Streptophyta</taxon>
        <taxon>Embryophyta</taxon>
        <taxon>Tracheophyta</taxon>
        <taxon>Spermatophyta</taxon>
        <taxon>Magnoliopsida</taxon>
        <taxon>eudicotyledons</taxon>
        <taxon>Gunneridae</taxon>
        <taxon>Pentapetalae</taxon>
        <taxon>asterids</taxon>
        <taxon>lamiids</taxon>
        <taxon>Solanales</taxon>
        <taxon>Solanaceae</taxon>
        <taxon>Solanoideae</taxon>
        <taxon>Solaneae</taxon>
        <taxon>Solanum</taxon>
    </lineage>
</organism>
<gene>
    <name evidence="2" type="ORF">H5410_002684</name>
</gene>
<reference evidence="2 3" key="1">
    <citation type="submission" date="2020-09" db="EMBL/GenBank/DDBJ databases">
        <title>De no assembly of potato wild relative species, Solanum commersonii.</title>
        <authorList>
            <person name="Cho K."/>
        </authorList>
    </citation>
    <scope>NUCLEOTIDE SEQUENCE [LARGE SCALE GENOMIC DNA]</scope>
    <source>
        <strain evidence="2">LZ3.2</strain>
        <tissue evidence="2">Leaf</tissue>
    </source>
</reference>
<dbReference type="EMBL" id="JACXVP010000001">
    <property type="protein sequence ID" value="KAG5630967.1"/>
    <property type="molecule type" value="Genomic_DNA"/>
</dbReference>
<sequence length="168" mass="17721">GDQEPIPSPATGSTIRGRGRGRDRGRGRGRGPIAAPVEGQGCAGSCREGWTSSGSTQYYCHPVLQDTLARMLGLLEGMAQAGTLHVTSDVSQTRVGGQTPDSMGMIILIRLGVSQVVASSVPFQKVVDIAKELEMIRHEGFEQCEGKKARYDSGDYGGAPPKSQGYLG</sequence>
<proteinExistence type="predicted"/>
<accession>A0A9J6B3K0</accession>
<feature type="non-terminal residue" evidence="2">
    <location>
        <position position="168"/>
    </location>
</feature>
<dbReference type="Proteomes" id="UP000824120">
    <property type="component" value="Chromosome 1"/>
</dbReference>
<evidence type="ECO:0000256" key="1">
    <source>
        <dbReference type="SAM" id="MobiDB-lite"/>
    </source>
</evidence>